<dbReference type="RefSeq" id="WP_071915447.1">
    <property type="nucleotide sequence ID" value="NZ_CP017637.1"/>
</dbReference>
<dbReference type="InterPro" id="IPR012910">
    <property type="entry name" value="Plug_dom"/>
</dbReference>
<dbReference type="Pfam" id="PF07715">
    <property type="entry name" value="Plug"/>
    <property type="match status" value="1"/>
</dbReference>
<dbReference type="InterPro" id="IPR000531">
    <property type="entry name" value="Beta-barrel_TonB"/>
</dbReference>
<evidence type="ECO:0000256" key="15">
    <source>
        <dbReference type="SAM" id="SignalP"/>
    </source>
</evidence>
<evidence type="ECO:0000256" key="3">
    <source>
        <dbReference type="ARBA" id="ARBA00022452"/>
    </source>
</evidence>
<keyword evidence="3 12" id="KW-1134">Transmembrane beta strand</keyword>
<evidence type="ECO:0000313" key="19">
    <source>
        <dbReference type="Proteomes" id="UP000181962"/>
    </source>
</evidence>
<name>A0A1L3FJ36_BRAJP</name>
<dbReference type="Pfam" id="PF00593">
    <property type="entry name" value="TonB_dep_Rec_b-barrel"/>
    <property type="match status" value="1"/>
</dbReference>
<feature type="region of interest" description="Disordered" evidence="14">
    <location>
        <begin position="37"/>
        <end position="85"/>
    </location>
</feature>
<evidence type="ECO:0000256" key="4">
    <source>
        <dbReference type="ARBA" id="ARBA00022496"/>
    </source>
</evidence>
<protein>
    <submittedName>
        <fullName evidence="18">Ligand-gated channel protein</fullName>
    </submittedName>
</protein>
<dbReference type="InterPro" id="IPR037066">
    <property type="entry name" value="Plug_dom_sf"/>
</dbReference>
<dbReference type="CDD" id="cd01347">
    <property type="entry name" value="ligand_gated_channel"/>
    <property type="match status" value="1"/>
</dbReference>
<sequence>MSSIRLVRPRCFLLASAALTSFAVADLPAALAQQAREPLPPVEVSPAQSRKPAKPAARDAQSPRRAASRRPAAASAAAKPVVPTAAAQTPLNTNVVAESASRLGLTVQETPATVEVISAATMREQGYRTVSEVAQGAVGVTSGDNPAEPAAFSMRGFTNSQINMLYNGIKIGPQNMTSRITDTANLAAVEFLKGPASLMSGEGAAGGAINLITKQPHTGPIRNEADFSWDSLNSFGVHYGSGGSTNLQGLDYRFDISRASLNGFADDTNTKTLDVSGQLNYRISDSLKIWGAIEYREDRSKAYWGAPLVPIAFSGSHGTSGIVSGNYVSNFNKTNLGAITIDDRTFNTNYNVLDNRNVAQEVWLRGGFELKLAPDLTLKSQAYAYGAERTWFNNEIEAFNASTGLPNSNMVDRERFYVAHSQRLVGNITDLIWDANIAGFDNRLVTTLSSSYLDFVRPGAANFPDDYVSLVNPDRGLYGLLTTQQQTARIDNEALSFEDRLKLTRTFALVGGLRVEHIGLDRNSTDATGLEKANFPFSTSWVPTTGRIGYTWEAVPGLTFFSQYATGADISANNIFLLGPTQPLDLTTARTYETGVKHLFWDNRAEWSFSAYDILRKNVYAAAGGMQLNIAGRQESKGVELAAAVRPIDPLRLWGNIAYVDARYADYNFAGGSFSGNTPPNVPRVVANAGASYRFFTPWPVELGITGRYVGDRYNTDANVVTMKAYTVADVYAFVDIPKTVFNAVDQARLGFRVRNITDKRYAIWGDPFYPDQILLGAPRTYELSAAFKW</sequence>
<evidence type="ECO:0000256" key="11">
    <source>
        <dbReference type="ARBA" id="ARBA00023237"/>
    </source>
</evidence>
<keyword evidence="10 12" id="KW-0472">Membrane</keyword>
<dbReference type="PANTHER" id="PTHR32552:SF68">
    <property type="entry name" value="FERRICHROME OUTER MEMBRANE TRANSPORTER_PHAGE RECEPTOR"/>
    <property type="match status" value="1"/>
</dbReference>
<keyword evidence="9 13" id="KW-0798">TonB box</keyword>
<keyword evidence="8" id="KW-0406">Ion transport</keyword>
<keyword evidence="6 15" id="KW-0732">Signal</keyword>
<evidence type="ECO:0000256" key="13">
    <source>
        <dbReference type="RuleBase" id="RU003357"/>
    </source>
</evidence>
<organism evidence="18 19">
    <name type="scientific">Bradyrhizobium japonicum</name>
    <dbReference type="NCBI Taxonomy" id="375"/>
    <lineage>
        <taxon>Bacteria</taxon>
        <taxon>Pseudomonadati</taxon>
        <taxon>Pseudomonadota</taxon>
        <taxon>Alphaproteobacteria</taxon>
        <taxon>Hyphomicrobiales</taxon>
        <taxon>Nitrobacteraceae</taxon>
        <taxon>Bradyrhizobium</taxon>
    </lineage>
</organism>
<proteinExistence type="inferred from homology"/>
<comment type="subcellular location">
    <subcellularLocation>
        <location evidence="1 12">Cell outer membrane</location>
        <topology evidence="1 12">Multi-pass membrane protein</topology>
    </subcellularLocation>
</comment>
<evidence type="ECO:0000259" key="16">
    <source>
        <dbReference type="Pfam" id="PF00593"/>
    </source>
</evidence>
<evidence type="ECO:0000256" key="9">
    <source>
        <dbReference type="ARBA" id="ARBA00023077"/>
    </source>
</evidence>
<dbReference type="InterPro" id="IPR039426">
    <property type="entry name" value="TonB-dep_rcpt-like"/>
</dbReference>
<evidence type="ECO:0000256" key="5">
    <source>
        <dbReference type="ARBA" id="ARBA00022692"/>
    </source>
</evidence>
<gene>
    <name evidence="18" type="ORF">BKD09_33640</name>
</gene>
<feature type="compositionally biased region" description="Low complexity" evidence="14">
    <location>
        <begin position="58"/>
        <end position="85"/>
    </location>
</feature>
<evidence type="ECO:0000313" key="18">
    <source>
        <dbReference type="EMBL" id="APG13304.1"/>
    </source>
</evidence>
<dbReference type="EMBL" id="CP017637">
    <property type="protein sequence ID" value="APG13304.1"/>
    <property type="molecule type" value="Genomic_DNA"/>
</dbReference>
<evidence type="ECO:0000256" key="6">
    <source>
        <dbReference type="ARBA" id="ARBA00022729"/>
    </source>
</evidence>
<accession>A0A1L3FJ36</accession>
<evidence type="ECO:0000256" key="7">
    <source>
        <dbReference type="ARBA" id="ARBA00023004"/>
    </source>
</evidence>
<keyword evidence="2 12" id="KW-0813">Transport</keyword>
<keyword evidence="11 12" id="KW-0998">Cell outer membrane</keyword>
<evidence type="ECO:0000256" key="12">
    <source>
        <dbReference type="PROSITE-ProRule" id="PRU01360"/>
    </source>
</evidence>
<dbReference type="GO" id="GO:0009279">
    <property type="term" value="C:cell outer membrane"/>
    <property type="evidence" value="ECO:0007669"/>
    <property type="project" value="UniProtKB-SubCell"/>
</dbReference>
<keyword evidence="4" id="KW-0410">Iron transport</keyword>
<evidence type="ECO:0000256" key="10">
    <source>
        <dbReference type="ARBA" id="ARBA00023136"/>
    </source>
</evidence>
<reference evidence="18 19" key="1">
    <citation type="submission" date="2016-11" db="EMBL/GenBank/DDBJ databases">
        <title>Complete Genome Sequence of Bradyrhizobium sp. strain J5, an isolated from soybean nodule in Hokkaido.</title>
        <authorList>
            <person name="Kanehara K."/>
        </authorList>
    </citation>
    <scope>NUCLEOTIDE SEQUENCE [LARGE SCALE GENOMIC DNA]</scope>
    <source>
        <strain evidence="18 19">J5</strain>
    </source>
</reference>
<keyword evidence="7" id="KW-0408">Iron</keyword>
<feature type="signal peptide" evidence="15">
    <location>
        <begin position="1"/>
        <end position="25"/>
    </location>
</feature>
<dbReference type="Gene3D" id="2.170.130.10">
    <property type="entry name" value="TonB-dependent receptor, plug domain"/>
    <property type="match status" value="1"/>
</dbReference>
<evidence type="ECO:0000259" key="17">
    <source>
        <dbReference type="Pfam" id="PF07715"/>
    </source>
</evidence>
<dbReference type="AlphaFoldDB" id="A0A1L3FJ36"/>
<evidence type="ECO:0000256" key="1">
    <source>
        <dbReference type="ARBA" id="ARBA00004571"/>
    </source>
</evidence>
<evidence type="ECO:0000256" key="8">
    <source>
        <dbReference type="ARBA" id="ARBA00023065"/>
    </source>
</evidence>
<dbReference type="GO" id="GO:0015344">
    <property type="term" value="F:siderophore uptake transmembrane transporter activity"/>
    <property type="evidence" value="ECO:0007669"/>
    <property type="project" value="TreeGrafter"/>
</dbReference>
<feature type="domain" description="TonB-dependent receptor plug" evidence="17">
    <location>
        <begin position="107"/>
        <end position="208"/>
    </location>
</feature>
<dbReference type="InterPro" id="IPR036942">
    <property type="entry name" value="Beta-barrel_TonB_sf"/>
</dbReference>
<dbReference type="SUPFAM" id="SSF56935">
    <property type="entry name" value="Porins"/>
    <property type="match status" value="1"/>
</dbReference>
<feature type="chain" id="PRO_5009853450" evidence="15">
    <location>
        <begin position="26"/>
        <end position="790"/>
    </location>
</feature>
<evidence type="ECO:0000256" key="2">
    <source>
        <dbReference type="ARBA" id="ARBA00022448"/>
    </source>
</evidence>
<feature type="domain" description="TonB-dependent receptor-like beta-barrel" evidence="16">
    <location>
        <begin position="320"/>
        <end position="757"/>
    </location>
</feature>
<comment type="similarity">
    <text evidence="12 13">Belongs to the TonB-dependent receptor family.</text>
</comment>
<dbReference type="PROSITE" id="PS52016">
    <property type="entry name" value="TONB_DEPENDENT_REC_3"/>
    <property type="match status" value="1"/>
</dbReference>
<dbReference type="Gene3D" id="2.40.170.20">
    <property type="entry name" value="TonB-dependent receptor, beta-barrel domain"/>
    <property type="match status" value="1"/>
</dbReference>
<keyword evidence="5 12" id="KW-0812">Transmembrane</keyword>
<evidence type="ECO:0000256" key="14">
    <source>
        <dbReference type="SAM" id="MobiDB-lite"/>
    </source>
</evidence>
<dbReference type="PANTHER" id="PTHR32552">
    <property type="entry name" value="FERRICHROME IRON RECEPTOR-RELATED"/>
    <property type="match status" value="1"/>
</dbReference>
<dbReference type="Proteomes" id="UP000181962">
    <property type="component" value="Chromosome"/>
</dbReference>